<reference evidence="1 2" key="1">
    <citation type="submission" date="2016-06" db="EMBL/GenBank/DDBJ databases">
        <authorList>
            <consortium name="Pathogen Informatics"/>
        </authorList>
    </citation>
    <scope>NUCLEOTIDE SEQUENCE [LARGE SCALE GENOMIC DNA]</scope>
    <source>
        <strain evidence="1">PocGH01</strain>
    </source>
</reference>
<keyword evidence="2" id="KW-1185">Reference proteome</keyword>
<dbReference type="Proteomes" id="UP000242942">
    <property type="component" value="Unassembled WGS sequence"/>
</dbReference>
<name>A0A1D3JDI4_PLAOA</name>
<dbReference type="VEuPathDB" id="PlasmoDB:PocGH01_00032400"/>
<proteinExistence type="predicted"/>
<organism evidence="1 2">
    <name type="scientific">Plasmodium ovale</name>
    <name type="common">malaria parasite P. ovale</name>
    <dbReference type="NCBI Taxonomy" id="36330"/>
    <lineage>
        <taxon>Eukaryota</taxon>
        <taxon>Sar</taxon>
        <taxon>Alveolata</taxon>
        <taxon>Apicomplexa</taxon>
        <taxon>Aconoidasida</taxon>
        <taxon>Haemosporida</taxon>
        <taxon>Plasmodiidae</taxon>
        <taxon>Plasmodium</taxon>
        <taxon>Plasmodium (Plasmodium)</taxon>
    </lineage>
</organism>
<dbReference type="OrthoDB" id="10332205at2759"/>
<dbReference type="VEuPathDB" id="PlasmoDB:POWCR01_000226200"/>
<protein>
    <submittedName>
        <fullName evidence="1">PIR protein</fullName>
    </submittedName>
</protein>
<evidence type="ECO:0000313" key="2">
    <source>
        <dbReference type="Proteomes" id="UP000242942"/>
    </source>
</evidence>
<sequence>MLSERKYCNIFLNNEINVINRKFLQSFLFGFFEDFNYYNRHAVKAESKNSVVIKDFPEFPEEYMCTEFAEKSCYYFLINNVFPSIENPHIICEKFKYIYNLLSNYTGGVKEEGTLRNNDWAFLNYWLNDKLRSTNTEMSICVKDFYEKLRDMDKDYFKITSTDDKLFNIKKHDFENMKKLFELYNIKDKINEEITKEFTENKSLSCLEYVKECHKKYKEAIANCSGDCSHFYDLIKEFKKKYKDELSPFAEMSFSCKAKELFELPNYGVVLKEHESVQIIRNGTLSVLLPLFGVFLIFKFSDKFTPFRQYILEKIKSRKNILFGEGERDNELFSYTSDDDSSIYNNGEYNISYYNVRNY</sequence>
<dbReference type="EMBL" id="FLRI01000221">
    <property type="protein sequence ID" value="SBT83832.1"/>
    <property type="molecule type" value="Genomic_DNA"/>
</dbReference>
<accession>A0A1D3JDI4</accession>
<evidence type="ECO:0000313" key="1">
    <source>
        <dbReference type="EMBL" id="SBT83832.1"/>
    </source>
</evidence>
<gene>
    <name evidence="1" type="primary">PocGH01_00032400</name>
    <name evidence="1" type="ORF">POCGH01_00032400</name>
</gene>
<dbReference type="AlphaFoldDB" id="A0A1D3JDI4"/>